<evidence type="ECO:0000313" key="2">
    <source>
        <dbReference type="EMBL" id="PAE89131.1"/>
    </source>
</evidence>
<dbReference type="EMBL" id="NPCC01000011">
    <property type="protein sequence ID" value="PAE89131.1"/>
    <property type="molecule type" value="Genomic_DNA"/>
</dbReference>
<protein>
    <submittedName>
        <fullName evidence="2">HXXEE domain-containing protein</fullName>
    </submittedName>
</protein>
<dbReference type="Pfam" id="PF13787">
    <property type="entry name" value="HXXEE"/>
    <property type="match status" value="1"/>
</dbReference>
<proteinExistence type="predicted"/>
<dbReference type="RefSeq" id="WP_095293919.1">
    <property type="nucleotide sequence ID" value="NZ_BOQS01000001.1"/>
</dbReference>
<gene>
    <name evidence="2" type="ORF">CHH72_09835</name>
</gene>
<keyword evidence="1" id="KW-1133">Transmembrane helix</keyword>
<accession>A0A268P0E8</accession>
<keyword evidence="1" id="KW-0812">Transmembrane</keyword>
<evidence type="ECO:0000256" key="1">
    <source>
        <dbReference type="SAM" id="Phobius"/>
    </source>
</evidence>
<organism evidence="2 3">
    <name type="scientific">Shouchella clausii</name>
    <name type="common">Alkalihalobacillus clausii</name>
    <dbReference type="NCBI Taxonomy" id="79880"/>
    <lineage>
        <taxon>Bacteria</taxon>
        <taxon>Bacillati</taxon>
        <taxon>Bacillota</taxon>
        <taxon>Bacilli</taxon>
        <taxon>Bacillales</taxon>
        <taxon>Bacillaceae</taxon>
        <taxon>Shouchella</taxon>
    </lineage>
</organism>
<feature type="transmembrane region" description="Helical" evidence="1">
    <location>
        <begin position="118"/>
        <end position="139"/>
    </location>
</feature>
<dbReference type="InterPro" id="IPR025671">
    <property type="entry name" value="HXXEE"/>
</dbReference>
<evidence type="ECO:0000313" key="3">
    <source>
        <dbReference type="Proteomes" id="UP000216207"/>
    </source>
</evidence>
<keyword evidence="1" id="KW-0472">Membrane</keyword>
<reference evidence="2 3" key="1">
    <citation type="submission" date="2017-07" db="EMBL/GenBank/DDBJ databases">
        <title>Isolation and whole genome analysis of endospore-forming bacteria from heroin.</title>
        <authorList>
            <person name="Kalinowski J."/>
            <person name="Ahrens B."/>
            <person name="Al-Dilaimi A."/>
            <person name="Winkler A."/>
            <person name="Wibberg D."/>
            <person name="Schleenbecker U."/>
            <person name="Ruckert C."/>
            <person name="Wolfel R."/>
            <person name="Grass G."/>
        </authorList>
    </citation>
    <scope>NUCLEOTIDE SEQUENCE [LARGE SCALE GENOMIC DNA]</scope>
    <source>
        <strain evidence="2 3">7539</strain>
    </source>
</reference>
<dbReference type="AlphaFoldDB" id="A0A268P0E8"/>
<comment type="caution">
    <text evidence="2">The sequence shown here is derived from an EMBL/GenBank/DDBJ whole genome shotgun (WGS) entry which is preliminary data.</text>
</comment>
<sequence>MIEALNQSVSISSLIWLFLAFFMIHDFEEIIFVEGWVKKRYESVYQRIPSFYRPIFRIFNGMTGSQFAFAVFIEFIVFIPVTYLAAEQQMFTWFIGFNVIAFLHVFTHAGQALLLRMYTPGVITGIIVTLPYSLYLFYRLEAEYNIQVNDLIASIPYGLTIIPIVAFGHLLAKKVIR</sequence>
<feature type="transmembrane region" description="Helical" evidence="1">
    <location>
        <begin position="90"/>
        <end position="106"/>
    </location>
</feature>
<feature type="transmembrane region" description="Helical" evidence="1">
    <location>
        <begin position="58"/>
        <end position="84"/>
    </location>
</feature>
<dbReference type="Proteomes" id="UP000216207">
    <property type="component" value="Unassembled WGS sequence"/>
</dbReference>
<name>A0A268P0E8_SHOCL</name>
<feature type="transmembrane region" description="Helical" evidence="1">
    <location>
        <begin position="151"/>
        <end position="172"/>
    </location>
</feature>
<feature type="transmembrane region" description="Helical" evidence="1">
    <location>
        <begin position="14"/>
        <end position="37"/>
    </location>
</feature>